<dbReference type="InterPro" id="IPR013320">
    <property type="entry name" value="ConA-like_dom_sf"/>
</dbReference>
<dbReference type="InterPro" id="IPR013783">
    <property type="entry name" value="Ig-like_fold"/>
</dbReference>
<dbReference type="EMBL" id="JAUCGM010000152">
    <property type="protein sequence ID" value="MDM8562433.1"/>
    <property type="molecule type" value="Genomic_DNA"/>
</dbReference>
<reference evidence="1" key="1">
    <citation type="submission" date="2023-06" db="EMBL/GenBank/DDBJ databases">
        <title>Uncultivated large filamentous bacteria from sulfidic sediments reveal new species and different genomic features in energy metabolism and defense.</title>
        <authorList>
            <person name="Fonseca A."/>
        </authorList>
    </citation>
    <scope>NUCLEOTIDE SEQUENCE</scope>
    <source>
        <strain evidence="1">HSG4</strain>
    </source>
</reference>
<organism evidence="1 2">
    <name type="scientific">Candidatus Marithioploca araucensis</name>
    <dbReference type="NCBI Taxonomy" id="70273"/>
    <lineage>
        <taxon>Bacteria</taxon>
        <taxon>Pseudomonadati</taxon>
        <taxon>Pseudomonadota</taxon>
        <taxon>Gammaproteobacteria</taxon>
        <taxon>Thiotrichales</taxon>
        <taxon>Thiotrichaceae</taxon>
        <taxon>Candidatus Marithioploca</taxon>
    </lineage>
</organism>
<name>A0ABT7VRY5_9GAMM</name>
<evidence type="ECO:0000313" key="1">
    <source>
        <dbReference type="EMBL" id="MDM8562433.1"/>
    </source>
</evidence>
<keyword evidence="2" id="KW-1185">Reference proteome</keyword>
<gene>
    <name evidence="1" type="ORF">QUF54_03675</name>
</gene>
<dbReference type="Gene3D" id="2.60.40.10">
    <property type="entry name" value="Immunoglobulins"/>
    <property type="match status" value="1"/>
</dbReference>
<sequence length="161" mass="18144">NLLVVIGGTTEEYQHMDGLIDEVRFYNRVLSECEIQALYTGKDKCKSNNLLVELANFTATPTQNGISLDWETTSELDTAGFFIWRGTPLADGKCTKDHSNYKDIMQLSFDNARGNLSSGATYYRTDSSVKSGTSYCYLLEDVEFDGDRQFHWNFIDSATAE</sequence>
<dbReference type="Gene3D" id="2.60.120.200">
    <property type="match status" value="1"/>
</dbReference>
<dbReference type="Proteomes" id="UP001171945">
    <property type="component" value="Unassembled WGS sequence"/>
</dbReference>
<accession>A0ABT7VRY5</accession>
<evidence type="ECO:0000313" key="2">
    <source>
        <dbReference type="Proteomes" id="UP001171945"/>
    </source>
</evidence>
<comment type="caution">
    <text evidence="1">The sequence shown here is derived from an EMBL/GenBank/DDBJ whole genome shotgun (WGS) entry which is preliminary data.</text>
</comment>
<dbReference type="SUPFAM" id="SSF49899">
    <property type="entry name" value="Concanavalin A-like lectins/glucanases"/>
    <property type="match status" value="1"/>
</dbReference>
<protein>
    <submittedName>
        <fullName evidence="1">Uncharacterized protein</fullName>
    </submittedName>
</protein>
<proteinExistence type="predicted"/>
<feature type="non-terminal residue" evidence="1">
    <location>
        <position position="1"/>
    </location>
</feature>